<name>A0A8T4IFP4_9SPHN</name>
<dbReference type="RefSeq" id="WP_284055098.1">
    <property type="nucleotide sequence ID" value="NZ_JAGRQC010000005.1"/>
</dbReference>
<reference evidence="1" key="1">
    <citation type="submission" date="2021-04" db="EMBL/GenBank/DDBJ databases">
        <title>Ouciella asimina sp. nov., isolated from the surface seawater in the hydrothermal field of Okinawa Trough.</title>
        <authorList>
            <person name="Shuang W."/>
        </authorList>
    </citation>
    <scope>NUCLEOTIDE SEQUENCE</scope>
    <source>
        <strain evidence="1">LXI357</strain>
    </source>
</reference>
<dbReference type="InterPro" id="IPR036397">
    <property type="entry name" value="RNaseH_sf"/>
</dbReference>
<keyword evidence="2" id="KW-1185">Reference proteome</keyword>
<dbReference type="InterPro" id="IPR012337">
    <property type="entry name" value="RNaseH-like_sf"/>
</dbReference>
<dbReference type="EMBL" id="JAGRQC010000005">
    <property type="protein sequence ID" value="MBR0553838.1"/>
    <property type="molecule type" value="Genomic_DNA"/>
</dbReference>
<dbReference type="Gene3D" id="3.30.420.10">
    <property type="entry name" value="Ribonuclease H-like superfamily/Ribonuclease H"/>
    <property type="match status" value="1"/>
</dbReference>
<protein>
    <recommendedName>
        <fullName evidence="3">DNA polymerase III subunit epsilon</fullName>
    </recommendedName>
</protein>
<organism evidence="1 2">
    <name type="scientific">Stakelama marina</name>
    <dbReference type="NCBI Taxonomy" id="2826939"/>
    <lineage>
        <taxon>Bacteria</taxon>
        <taxon>Pseudomonadati</taxon>
        <taxon>Pseudomonadota</taxon>
        <taxon>Alphaproteobacteria</taxon>
        <taxon>Sphingomonadales</taxon>
        <taxon>Sphingomonadaceae</taxon>
        <taxon>Stakelama</taxon>
    </lineage>
</organism>
<dbReference type="CDD" id="cd06127">
    <property type="entry name" value="DEDDh"/>
    <property type="match status" value="1"/>
</dbReference>
<dbReference type="GO" id="GO:0003676">
    <property type="term" value="F:nucleic acid binding"/>
    <property type="evidence" value="ECO:0007669"/>
    <property type="project" value="InterPro"/>
</dbReference>
<dbReference type="AlphaFoldDB" id="A0A8T4IFP4"/>
<proteinExistence type="predicted"/>
<evidence type="ECO:0000313" key="2">
    <source>
        <dbReference type="Proteomes" id="UP000676996"/>
    </source>
</evidence>
<comment type="caution">
    <text evidence="1">The sequence shown here is derived from an EMBL/GenBank/DDBJ whole genome shotgun (WGS) entry which is preliminary data.</text>
</comment>
<sequence>MVENPGEPLADDIGTITGITDAELAGQSFDEELLAHELSDVDALVAFNAKFDGPHMQRRFTGLRHPWICARLDYDWRAAGYEGRSQSALLTEFGLFYKAHRAAIDAWALAVLISMPAPDGRTIAAHLVDRGRALECRIAANAAPFSVKDDLKARHYRWNARERVWSIDVRQNDVGGEIEALKAIHPAIRPSLSDIDWFNRHAG</sequence>
<evidence type="ECO:0008006" key="3">
    <source>
        <dbReference type="Google" id="ProtNLM"/>
    </source>
</evidence>
<gene>
    <name evidence="1" type="ORF">J7S20_15120</name>
</gene>
<accession>A0A8T4IFP4</accession>
<evidence type="ECO:0000313" key="1">
    <source>
        <dbReference type="EMBL" id="MBR0553838.1"/>
    </source>
</evidence>
<dbReference type="Proteomes" id="UP000676996">
    <property type="component" value="Unassembled WGS sequence"/>
</dbReference>
<dbReference type="SUPFAM" id="SSF53098">
    <property type="entry name" value="Ribonuclease H-like"/>
    <property type="match status" value="1"/>
</dbReference>